<accession>C6WYM9</accession>
<keyword evidence="1" id="KW-0732">Signal</keyword>
<dbReference type="Pfam" id="PF13372">
    <property type="entry name" value="Alginate_exp"/>
    <property type="match status" value="1"/>
</dbReference>
<protein>
    <recommendedName>
        <fullName evidence="2">Alginate export domain-containing protein</fullName>
    </recommendedName>
</protein>
<gene>
    <name evidence="3" type="ordered locus">Mmol_0094</name>
</gene>
<dbReference type="InterPro" id="IPR025388">
    <property type="entry name" value="Alginate_export_dom"/>
</dbReference>
<evidence type="ECO:0000313" key="3">
    <source>
        <dbReference type="EMBL" id="ACT47004.1"/>
    </source>
</evidence>
<proteinExistence type="predicted"/>
<feature type="domain" description="Alginate export" evidence="2">
    <location>
        <begin position="107"/>
        <end position="495"/>
    </location>
</feature>
<dbReference type="eggNOG" id="COG3637">
    <property type="taxonomic scope" value="Bacteria"/>
</dbReference>
<evidence type="ECO:0000313" key="4">
    <source>
        <dbReference type="Proteomes" id="UP000002742"/>
    </source>
</evidence>
<dbReference type="Proteomes" id="UP000002742">
    <property type="component" value="Chromosome"/>
</dbReference>
<evidence type="ECO:0000259" key="2">
    <source>
        <dbReference type="Pfam" id="PF13372"/>
    </source>
</evidence>
<keyword evidence="4" id="KW-1185">Reference proteome</keyword>
<feature type="signal peptide" evidence="1">
    <location>
        <begin position="1"/>
        <end position="30"/>
    </location>
</feature>
<dbReference type="STRING" id="583345.Mmol_0094"/>
<reference evidence="3 4" key="2">
    <citation type="journal article" date="2011" name="J. Bacteriol.">
        <title>Genomes of three methylotrophs from a single niche uncover genetic and metabolic divergence of Methylophilaceae.</title>
        <authorList>
            <person name="Lapidus A."/>
            <person name="Clum A."/>
            <person name="Labutti K."/>
            <person name="Kaluzhnaya M.G."/>
            <person name="Lim S."/>
            <person name="Beck D.A."/>
            <person name="Glavina Del Rio T."/>
            <person name="Nolan M."/>
            <person name="Mavromatis K."/>
            <person name="Huntemann M."/>
            <person name="Lucas S."/>
            <person name="Lidstrom M.E."/>
            <person name="Ivanova N."/>
            <person name="Chistoserdova L."/>
        </authorList>
    </citation>
    <scope>NUCLEOTIDE SEQUENCE [LARGE SCALE GENOMIC DNA]</scope>
    <source>
        <strain evidence="4">JLW8 / ATCC BAA-1282 / DSM 17540</strain>
    </source>
</reference>
<reference evidence="4" key="1">
    <citation type="submission" date="2009-07" db="EMBL/GenBank/DDBJ databases">
        <title>Complete sequence of Methylotenera mobilis JLW8.</title>
        <authorList>
            <consortium name="US DOE Joint Genome Institute"/>
            <person name="Lucas S."/>
            <person name="Copeland A."/>
            <person name="Lapidus A."/>
            <person name="Glavina del Rio T."/>
            <person name="Tice H."/>
            <person name="Bruce D."/>
            <person name="Goodwin L."/>
            <person name="Pitluck S."/>
            <person name="LaButti K.M."/>
            <person name="Clum A."/>
            <person name="Larimer F."/>
            <person name="Land M."/>
            <person name="Hauser L."/>
            <person name="Kyrpides N."/>
            <person name="Mikhailova N."/>
            <person name="Kayluzhnaya M."/>
            <person name="Chistoserdova L."/>
        </authorList>
    </citation>
    <scope>NUCLEOTIDE SEQUENCE [LARGE SCALE GENOMIC DNA]</scope>
    <source>
        <strain evidence="4">JLW8 / ATCC BAA-1282 / DSM 17540</strain>
    </source>
</reference>
<organism evidence="3 4">
    <name type="scientific">Methylotenera mobilis (strain JLW8 / ATCC BAA-1282 / DSM 17540)</name>
    <dbReference type="NCBI Taxonomy" id="583345"/>
    <lineage>
        <taxon>Bacteria</taxon>
        <taxon>Pseudomonadati</taxon>
        <taxon>Pseudomonadota</taxon>
        <taxon>Betaproteobacteria</taxon>
        <taxon>Nitrosomonadales</taxon>
        <taxon>Methylophilaceae</taxon>
        <taxon>Methylotenera</taxon>
    </lineage>
</organism>
<name>C6WYM9_METML</name>
<dbReference type="InterPro" id="IPR053728">
    <property type="entry name" value="Alginate_Permeability_Chnl"/>
</dbReference>
<evidence type="ECO:0000256" key="1">
    <source>
        <dbReference type="SAM" id="SignalP"/>
    </source>
</evidence>
<dbReference type="AlphaFoldDB" id="C6WYM9"/>
<feature type="chain" id="PRO_5002970426" description="Alginate export domain-containing protein" evidence="1">
    <location>
        <begin position="31"/>
        <end position="504"/>
    </location>
</feature>
<dbReference type="KEGG" id="mmb:Mmol_0094"/>
<dbReference type="Gene3D" id="2.40.160.100">
    <property type="match status" value="1"/>
</dbReference>
<dbReference type="EMBL" id="CP001672">
    <property type="protein sequence ID" value="ACT47004.1"/>
    <property type="molecule type" value="Genomic_DNA"/>
</dbReference>
<sequence>MNNIIKTSGAVPIRLTAAMMAGVITFPAMAADYSVVDHQQHETQFVHPHESILAEDVPFGAPNAKPPPYTILRYTERYSYLADPAKRNDPFDAFKYIPLDPENTESYLSFGGEIRERYEQSHNQAFGIKGADSDHYGLQRIMLHADVHANERLRFFVQGISSVQFGGEQKLDVNQNPLDLQQAFVDYTFGDPSPNGNRQTIRAGRFSMSYGSGRLIATRAGPNTQLKFDGLQFIHSNEGNKKLYGFITRPVKEDRYEADKPNQAQTFSGIYASTPLSATSGASVDAYYLNYRNEEAAYVGAKGTENRHTLGLRWFGKNGQWDYDWEAVAQLGEVGDKEIRAWTFASDTGYTFKDLAWHPRLGVKADIASGDSNKKDGKLETFNPLFFKANYFNDAAFFRPANLADIHASLQMQPREDLTITFGSDFIWKHSKQDAIYATTGRVLLPAADASKYVGTALEAAAQWKINRHVVATASYVHMYTGTQVDKAGGGDIDYLATWVSFIW</sequence>
<dbReference type="HOGENOM" id="CLU_035025_0_0_4"/>
<dbReference type="RefSeq" id="WP_012777461.1">
    <property type="nucleotide sequence ID" value="NC_012968.1"/>
</dbReference>